<dbReference type="STRING" id="70667.A0A183TCS7"/>
<dbReference type="GO" id="GO:0005930">
    <property type="term" value="C:axoneme"/>
    <property type="evidence" value="ECO:0007669"/>
    <property type="project" value="TreeGrafter"/>
</dbReference>
<dbReference type="InterPro" id="IPR023247">
    <property type="entry name" value="IC97/Dnai7-like"/>
</dbReference>
<keyword evidence="3" id="KW-1185">Reference proteome</keyword>
<dbReference type="GO" id="GO:0048487">
    <property type="term" value="F:beta-tubulin binding"/>
    <property type="evidence" value="ECO:0007669"/>
    <property type="project" value="TreeGrafter"/>
</dbReference>
<feature type="compositionally biased region" description="Basic and acidic residues" evidence="1">
    <location>
        <begin position="114"/>
        <end position="131"/>
    </location>
</feature>
<reference evidence="4" key="1">
    <citation type="submission" date="2016-06" db="UniProtKB">
        <authorList>
            <consortium name="WormBaseParasite"/>
        </authorList>
    </citation>
    <scope>IDENTIFICATION</scope>
</reference>
<feature type="region of interest" description="Disordered" evidence="1">
    <location>
        <begin position="103"/>
        <end position="139"/>
    </location>
</feature>
<dbReference type="AlphaFoldDB" id="A0A183TCS7"/>
<gene>
    <name evidence="2" type="ORF">SSLN_LOCUS14275</name>
</gene>
<dbReference type="Proteomes" id="UP000275846">
    <property type="component" value="Unassembled WGS sequence"/>
</dbReference>
<dbReference type="EMBL" id="UYSU01038809">
    <property type="protein sequence ID" value="VDM00661.1"/>
    <property type="molecule type" value="Genomic_DNA"/>
</dbReference>
<protein>
    <submittedName>
        <fullName evidence="4">KOW domain-containing protein</fullName>
    </submittedName>
</protein>
<dbReference type="PANTHER" id="PTHR20929">
    <property type="entry name" value="LUNG ADENOMA SUSCEPTIBILITY 1-RELATED"/>
    <property type="match status" value="1"/>
</dbReference>
<dbReference type="OrthoDB" id="6278588at2759"/>
<evidence type="ECO:0000313" key="3">
    <source>
        <dbReference type="Proteomes" id="UP000275846"/>
    </source>
</evidence>
<proteinExistence type="predicted"/>
<feature type="compositionally biased region" description="Acidic residues" evidence="1">
    <location>
        <begin position="104"/>
        <end position="113"/>
    </location>
</feature>
<evidence type="ECO:0000313" key="2">
    <source>
        <dbReference type="EMBL" id="VDM00661.1"/>
    </source>
</evidence>
<accession>A0A183TCS7</accession>
<organism evidence="4">
    <name type="scientific">Schistocephalus solidus</name>
    <name type="common">Tapeworm</name>
    <dbReference type="NCBI Taxonomy" id="70667"/>
    <lineage>
        <taxon>Eukaryota</taxon>
        <taxon>Metazoa</taxon>
        <taxon>Spiralia</taxon>
        <taxon>Lophotrochozoa</taxon>
        <taxon>Platyhelminthes</taxon>
        <taxon>Cestoda</taxon>
        <taxon>Eucestoda</taxon>
        <taxon>Diphyllobothriidea</taxon>
        <taxon>Diphyllobothriidae</taxon>
        <taxon>Schistocephalus</taxon>
    </lineage>
</organism>
<name>A0A183TCS7_SCHSO</name>
<evidence type="ECO:0000313" key="4">
    <source>
        <dbReference type="WBParaSite" id="SSLN_0001481701-mRNA-1"/>
    </source>
</evidence>
<sequence length="424" mass="47032">QAPNPTTGAPPVPVPPGDIVAGAKPADGTDKNAVAEDDGGFSNENMTLGPLPSMGIPDDLFLEGKTEANQCLLTITGAHIQVKLHILADRIAIITEPLGAVLDPNEEEEEAAEGAEKQAKKEEDDSAEAKPQKKPPKRVPIELEHLAGRWFTPDELINVLQISGVNLFPRDDSSTRVECLEKNPLTEQWLYEQMALLSPAMSFSWSRWNAECQDPKNIIVCATEHLDEEGPVDEATIGVFSVNRHKVVKLRIKEYAETFDPTPDPKHEGLRSLRLDDSIVVAADKGGATVIMDKIDFVNKANQAFHDREAYIPIAEDPKKNRLHLLVEILELSLLGRFVKRLGQESSERTLELYAQTARTKSRIDDSFRQLRKMTAKSARDDSKKDRAEIATFMKQAPNVSDGRKCYQIIGRVSGKPQYRVTVM</sequence>
<dbReference type="WBParaSite" id="SSLN_0001481701-mRNA-1">
    <property type="protein sequence ID" value="SSLN_0001481701-mRNA-1"/>
    <property type="gene ID" value="SSLN_0001481701"/>
</dbReference>
<dbReference type="GO" id="GO:0008017">
    <property type="term" value="F:microtubule binding"/>
    <property type="evidence" value="ECO:0007669"/>
    <property type="project" value="TreeGrafter"/>
</dbReference>
<dbReference type="PANTHER" id="PTHR20929:SF11">
    <property type="entry name" value="DYNEIN AXONEMAL INTERMEDIATE CHAIN 7"/>
    <property type="match status" value="1"/>
</dbReference>
<evidence type="ECO:0000256" key="1">
    <source>
        <dbReference type="SAM" id="MobiDB-lite"/>
    </source>
</evidence>
<reference evidence="2 3" key="2">
    <citation type="submission" date="2018-11" db="EMBL/GenBank/DDBJ databases">
        <authorList>
            <consortium name="Pathogen Informatics"/>
        </authorList>
    </citation>
    <scope>NUCLEOTIDE SEQUENCE [LARGE SCALE GENOMIC DNA]</scope>
    <source>
        <strain evidence="2 3">NST_G2</strain>
    </source>
</reference>
<feature type="region of interest" description="Disordered" evidence="1">
    <location>
        <begin position="1"/>
        <end position="50"/>
    </location>
</feature>